<dbReference type="GO" id="GO:0030246">
    <property type="term" value="F:carbohydrate binding"/>
    <property type="evidence" value="ECO:0007669"/>
    <property type="project" value="UniProtKB-KW"/>
</dbReference>
<keyword evidence="1" id="KW-0430">Lectin</keyword>
<evidence type="ECO:0000256" key="4">
    <source>
        <dbReference type="SAM" id="Phobius"/>
    </source>
</evidence>
<keyword evidence="3" id="KW-0325">Glycoprotein</keyword>
<dbReference type="OrthoDB" id="10255512at2759"/>
<evidence type="ECO:0000313" key="7">
    <source>
        <dbReference type="Proteomes" id="UP000727407"/>
    </source>
</evidence>
<dbReference type="InterPro" id="IPR052309">
    <property type="entry name" value="C-type_Lectin_Domain_Fam1"/>
</dbReference>
<dbReference type="Gene3D" id="3.10.100.10">
    <property type="entry name" value="Mannose-Binding Protein A, subunit A"/>
    <property type="match status" value="1"/>
</dbReference>
<name>A0A8J4WQT2_CLAMG</name>
<feature type="transmembrane region" description="Helical" evidence="4">
    <location>
        <begin position="45"/>
        <end position="66"/>
    </location>
</feature>
<gene>
    <name evidence="6" type="ORF">DAT39_021323</name>
</gene>
<dbReference type="Gene3D" id="1.20.5.400">
    <property type="match status" value="1"/>
</dbReference>
<protein>
    <submittedName>
        <fullName evidence="6">C-type lectin domain family 4 member E-like isoform X1</fullName>
    </submittedName>
</protein>
<dbReference type="PANTHER" id="PTHR46490">
    <property type="entry name" value="C-TYPE LECTIN DOMAIN FAMILY 12 MEMBER A-RELATED"/>
    <property type="match status" value="1"/>
</dbReference>
<feature type="non-terminal residue" evidence="6">
    <location>
        <position position="1"/>
    </location>
</feature>
<dbReference type="SUPFAM" id="SSF56436">
    <property type="entry name" value="C-type lectin-like"/>
    <property type="match status" value="1"/>
</dbReference>
<keyword evidence="4" id="KW-0812">Transmembrane</keyword>
<keyword evidence="4" id="KW-1133">Transmembrane helix</keyword>
<sequence length="216" mass="24828">DEMVEVIYKIAYNFEGHDTGTKDKEADTKTFLEAQHTGRDGCYRVTAVCVILLCVLLTTAVTLLLIKYITLNTNNNQLQTSYNNLTTERNQIKASTTTLTTERDQLQTSYTLTTERGHLQMERERERDGWKTLCESYRGRCFSSSSSMYFLSNRVESWTESRQDCRNKGADLVIINSRQEQEFIGKKLGNADFWIGLSDRDTEGKWKWVDGSPLTT</sequence>
<evidence type="ECO:0000259" key="5">
    <source>
        <dbReference type="PROSITE" id="PS50041"/>
    </source>
</evidence>
<accession>A0A8J4WQT2</accession>
<dbReference type="PROSITE" id="PS50041">
    <property type="entry name" value="C_TYPE_LECTIN_2"/>
    <property type="match status" value="1"/>
</dbReference>
<evidence type="ECO:0000256" key="3">
    <source>
        <dbReference type="ARBA" id="ARBA00023180"/>
    </source>
</evidence>
<evidence type="ECO:0000256" key="2">
    <source>
        <dbReference type="ARBA" id="ARBA00023157"/>
    </source>
</evidence>
<keyword evidence="7" id="KW-1185">Reference proteome</keyword>
<dbReference type="AlphaFoldDB" id="A0A8J4WQT2"/>
<dbReference type="EMBL" id="QNUK01000884">
    <property type="protein sequence ID" value="KAF5888974.1"/>
    <property type="molecule type" value="Genomic_DNA"/>
</dbReference>
<reference evidence="6" key="1">
    <citation type="submission" date="2020-07" db="EMBL/GenBank/DDBJ databases">
        <title>Clarias magur genome sequencing, assembly and annotation.</title>
        <authorList>
            <person name="Kushwaha B."/>
            <person name="Kumar R."/>
            <person name="Das P."/>
            <person name="Joshi C.G."/>
            <person name="Kumar D."/>
            <person name="Nagpure N.S."/>
            <person name="Pandey M."/>
            <person name="Agarwal S."/>
            <person name="Srivastava S."/>
            <person name="Singh M."/>
            <person name="Sahoo L."/>
            <person name="Jayasankar P."/>
            <person name="Meher P.K."/>
            <person name="Koringa P.G."/>
            <person name="Iquebal M.A."/>
            <person name="Das S.P."/>
            <person name="Bit A."/>
            <person name="Patnaik S."/>
            <person name="Patel N."/>
            <person name="Shah T.M."/>
            <person name="Hinsu A."/>
            <person name="Jena J.K."/>
        </authorList>
    </citation>
    <scope>NUCLEOTIDE SEQUENCE</scope>
    <source>
        <strain evidence="6">CIFAMagur01</strain>
        <tissue evidence="6">Testis</tissue>
    </source>
</reference>
<dbReference type="Pfam" id="PF00059">
    <property type="entry name" value="Lectin_C"/>
    <property type="match status" value="1"/>
</dbReference>
<keyword evidence="2" id="KW-1015">Disulfide bond</keyword>
<feature type="domain" description="C-type lectin" evidence="5">
    <location>
        <begin position="137"/>
        <end position="216"/>
    </location>
</feature>
<keyword evidence="4" id="KW-0472">Membrane</keyword>
<evidence type="ECO:0000313" key="6">
    <source>
        <dbReference type="EMBL" id="KAF5888974.1"/>
    </source>
</evidence>
<proteinExistence type="predicted"/>
<feature type="non-terminal residue" evidence="6">
    <location>
        <position position="216"/>
    </location>
</feature>
<dbReference type="Proteomes" id="UP000727407">
    <property type="component" value="Unassembled WGS sequence"/>
</dbReference>
<dbReference type="InterPro" id="IPR001304">
    <property type="entry name" value="C-type_lectin-like"/>
</dbReference>
<dbReference type="InterPro" id="IPR016187">
    <property type="entry name" value="CTDL_fold"/>
</dbReference>
<dbReference type="InterPro" id="IPR016186">
    <property type="entry name" value="C-type_lectin-like/link_sf"/>
</dbReference>
<organism evidence="6 7">
    <name type="scientific">Clarias magur</name>
    <name type="common">Asian catfish</name>
    <name type="synonym">Macropteronotus magur</name>
    <dbReference type="NCBI Taxonomy" id="1594786"/>
    <lineage>
        <taxon>Eukaryota</taxon>
        <taxon>Metazoa</taxon>
        <taxon>Chordata</taxon>
        <taxon>Craniata</taxon>
        <taxon>Vertebrata</taxon>
        <taxon>Euteleostomi</taxon>
        <taxon>Actinopterygii</taxon>
        <taxon>Neopterygii</taxon>
        <taxon>Teleostei</taxon>
        <taxon>Ostariophysi</taxon>
        <taxon>Siluriformes</taxon>
        <taxon>Clariidae</taxon>
        <taxon>Clarias</taxon>
    </lineage>
</organism>
<evidence type="ECO:0000256" key="1">
    <source>
        <dbReference type="ARBA" id="ARBA00022734"/>
    </source>
</evidence>
<comment type="caution">
    <text evidence="6">The sequence shown here is derived from an EMBL/GenBank/DDBJ whole genome shotgun (WGS) entry which is preliminary data.</text>
</comment>
<dbReference type="PANTHER" id="PTHR46490:SF6">
    <property type="entry name" value="ASIALOGLYCOPROTEIN RECEPTOR 1-LIKE-RELATED"/>
    <property type="match status" value="1"/>
</dbReference>